<organism evidence="2 3">
    <name type="scientific">Desulfoluna spongiiphila</name>
    <dbReference type="NCBI Taxonomy" id="419481"/>
    <lineage>
        <taxon>Bacteria</taxon>
        <taxon>Pseudomonadati</taxon>
        <taxon>Thermodesulfobacteriota</taxon>
        <taxon>Desulfobacteria</taxon>
        <taxon>Desulfobacterales</taxon>
        <taxon>Desulfolunaceae</taxon>
        <taxon>Desulfoluna</taxon>
    </lineage>
</organism>
<feature type="transmembrane region" description="Helical" evidence="1">
    <location>
        <begin position="43"/>
        <end position="61"/>
    </location>
</feature>
<keyword evidence="1" id="KW-0472">Membrane</keyword>
<dbReference type="OrthoDB" id="7594417at2"/>
<feature type="transmembrane region" description="Helical" evidence="1">
    <location>
        <begin position="81"/>
        <end position="102"/>
    </location>
</feature>
<sequence>MSEVQRQKCLQAVTRKLVMVTTGCLVLLAVFFYAVSPSEATRTYLVSYVFMAGLIGGFVSIQQRLPSLGLDELRELSNSWFSILLIPINGGVFALVLMILFLSGILEGAMFPEYTHGVINHDDLVGSFAQWLNTTFPKSGPDIAKLLFWSFVAGFSERLVPQIIRSATHNLRETRDNEEEETPPVSET</sequence>
<protein>
    <recommendedName>
        <fullName evidence="4">Transmembrane protein</fullName>
    </recommendedName>
</protein>
<keyword evidence="1" id="KW-0812">Transmembrane</keyword>
<evidence type="ECO:0000256" key="1">
    <source>
        <dbReference type="SAM" id="Phobius"/>
    </source>
</evidence>
<dbReference type="Proteomes" id="UP000198870">
    <property type="component" value="Unassembled WGS sequence"/>
</dbReference>
<gene>
    <name evidence="2" type="ORF">SAMN05216233_103187</name>
</gene>
<accession>A0A1G5CSP5</accession>
<keyword evidence="3" id="KW-1185">Reference proteome</keyword>
<dbReference type="RefSeq" id="WP_092209379.1">
    <property type="nucleotide sequence ID" value="NZ_FMUX01000003.1"/>
</dbReference>
<name>A0A1G5CSP5_9BACT</name>
<reference evidence="2 3" key="1">
    <citation type="submission" date="2016-10" db="EMBL/GenBank/DDBJ databases">
        <authorList>
            <person name="de Groot N.N."/>
        </authorList>
    </citation>
    <scope>NUCLEOTIDE SEQUENCE [LARGE SCALE GENOMIC DNA]</scope>
    <source>
        <strain evidence="2 3">AA1</strain>
    </source>
</reference>
<feature type="transmembrane region" description="Helical" evidence="1">
    <location>
        <begin position="17"/>
        <end position="36"/>
    </location>
</feature>
<evidence type="ECO:0008006" key="4">
    <source>
        <dbReference type="Google" id="ProtNLM"/>
    </source>
</evidence>
<keyword evidence="1" id="KW-1133">Transmembrane helix</keyword>
<evidence type="ECO:0000313" key="2">
    <source>
        <dbReference type="EMBL" id="SCY05416.1"/>
    </source>
</evidence>
<proteinExistence type="predicted"/>
<dbReference type="EMBL" id="FMUX01000003">
    <property type="protein sequence ID" value="SCY05416.1"/>
    <property type="molecule type" value="Genomic_DNA"/>
</dbReference>
<dbReference type="AlphaFoldDB" id="A0A1G5CSP5"/>
<evidence type="ECO:0000313" key="3">
    <source>
        <dbReference type="Proteomes" id="UP000198870"/>
    </source>
</evidence>